<dbReference type="Proteomes" id="UP000033047">
    <property type="component" value="Unassembled WGS sequence"/>
</dbReference>
<evidence type="ECO:0000313" key="1">
    <source>
        <dbReference type="EMBL" id="KKB59069.1"/>
    </source>
</evidence>
<accession>A0A0F5JN02</accession>
<dbReference type="RefSeq" id="WP_208856840.1">
    <property type="nucleotide sequence ID" value="NZ_KQ033912.1"/>
</dbReference>
<dbReference type="STRING" id="927665.HMPREF1535_00628"/>
<evidence type="ECO:0000313" key="2">
    <source>
        <dbReference type="Proteomes" id="UP000033047"/>
    </source>
</evidence>
<organism evidence="1 2">
    <name type="scientific">Parabacteroides goldsteinii DSM 19448 = WAL 12034</name>
    <dbReference type="NCBI Taxonomy" id="927665"/>
    <lineage>
        <taxon>Bacteria</taxon>
        <taxon>Pseudomonadati</taxon>
        <taxon>Bacteroidota</taxon>
        <taxon>Bacteroidia</taxon>
        <taxon>Bacteroidales</taxon>
        <taxon>Tannerellaceae</taxon>
        <taxon>Parabacteroides</taxon>
    </lineage>
</organism>
<comment type="caution">
    <text evidence="1">The sequence shown here is derived from an EMBL/GenBank/DDBJ whole genome shotgun (WGS) entry which is preliminary data.</text>
</comment>
<protein>
    <submittedName>
        <fullName evidence="1">Uncharacterized protein</fullName>
    </submittedName>
</protein>
<reference evidence="1 2" key="1">
    <citation type="submission" date="2013-04" db="EMBL/GenBank/DDBJ databases">
        <title>The Genome Sequence of Parabacteroides goldsteinii DSM 19448.</title>
        <authorList>
            <consortium name="The Broad Institute Genomics Platform"/>
            <person name="Earl A."/>
            <person name="Ward D."/>
            <person name="Feldgarden M."/>
            <person name="Gevers D."/>
            <person name="Martens E."/>
            <person name="Sakamoto M."/>
            <person name="Benno Y."/>
            <person name="Song Y."/>
            <person name="Liu C."/>
            <person name="Lee J."/>
            <person name="Bolanos M."/>
            <person name="Vaisanen M.L."/>
            <person name="Finegold S.M."/>
            <person name="Walker B."/>
            <person name="Young S."/>
            <person name="Zeng Q."/>
            <person name="Gargeya S."/>
            <person name="Fitzgerald M."/>
            <person name="Haas B."/>
            <person name="Abouelleil A."/>
            <person name="Allen A.W."/>
            <person name="Alvarado L."/>
            <person name="Arachchi H.M."/>
            <person name="Berlin A.M."/>
            <person name="Chapman S.B."/>
            <person name="Gainer-Dewar J."/>
            <person name="Goldberg J."/>
            <person name="Griggs A."/>
            <person name="Gujja S."/>
            <person name="Hansen M."/>
            <person name="Howarth C."/>
            <person name="Imamovic A."/>
            <person name="Ireland A."/>
            <person name="Larimer J."/>
            <person name="McCowan C."/>
            <person name="Murphy C."/>
            <person name="Pearson M."/>
            <person name="Poon T.W."/>
            <person name="Priest M."/>
            <person name="Roberts A."/>
            <person name="Saif S."/>
            <person name="Shea T."/>
            <person name="Sisk P."/>
            <person name="Sykes S."/>
            <person name="Wortman J."/>
            <person name="Nusbaum C."/>
            <person name="Birren B."/>
        </authorList>
    </citation>
    <scope>NUCLEOTIDE SEQUENCE [LARGE SCALE GENOMIC DNA]</scope>
    <source>
        <strain evidence="1 2">DSM 19448</strain>
    </source>
</reference>
<dbReference type="EMBL" id="AQHV01000003">
    <property type="protein sequence ID" value="KKB59069.1"/>
    <property type="molecule type" value="Genomic_DNA"/>
</dbReference>
<gene>
    <name evidence="1" type="ORF">HMPREF1535_00628</name>
</gene>
<dbReference type="HOGENOM" id="CLU_209157_0_0_10"/>
<dbReference type="AlphaFoldDB" id="A0A0F5JN02"/>
<name>A0A0F5JN02_9BACT</name>
<proteinExistence type="predicted"/>
<sequence>MKQVNQLSKLFVQDLNRRMKIPMILVMSVLVLPVAAESKHMLIPPPRVKNRQLCVWNRKRY</sequence>